<proteinExistence type="predicted"/>
<dbReference type="InterPro" id="IPR021109">
    <property type="entry name" value="Peptidase_aspartic_dom_sf"/>
</dbReference>
<dbReference type="SUPFAM" id="SSF50630">
    <property type="entry name" value="Acid proteases"/>
    <property type="match status" value="1"/>
</dbReference>
<accession>A0A5A7QUC3</accession>
<dbReference type="CDD" id="cd00303">
    <property type="entry name" value="retropepsin_like"/>
    <property type="match status" value="1"/>
</dbReference>
<dbReference type="AlphaFoldDB" id="A0A5A7QUC3"/>
<dbReference type="OrthoDB" id="1939491at2759"/>
<dbReference type="Pfam" id="PF13975">
    <property type="entry name" value="gag-asp_proteas"/>
    <property type="match status" value="1"/>
</dbReference>
<reference evidence="2" key="1">
    <citation type="journal article" date="2019" name="Curr. Biol.">
        <title>Genome Sequence of Striga asiatica Provides Insight into the Evolution of Plant Parasitism.</title>
        <authorList>
            <person name="Yoshida S."/>
            <person name="Kim S."/>
            <person name="Wafula E.K."/>
            <person name="Tanskanen J."/>
            <person name="Kim Y.M."/>
            <person name="Honaas L."/>
            <person name="Yang Z."/>
            <person name="Spallek T."/>
            <person name="Conn C.E."/>
            <person name="Ichihashi Y."/>
            <person name="Cheong K."/>
            <person name="Cui S."/>
            <person name="Der J.P."/>
            <person name="Gundlach H."/>
            <person name="Jiao Y."/>
            <person name="Hori C."/>
            <person name="Ishida J.K."/>
            <person name="Kasahara H."/>
            <person name="Kiba T."/>
            <person name="Kim M.S."/>
            <person name="Koo N."/>
            <person name="Laohavisit A."/>
            <person name="Lee Y.H."/>
            <person name="Lumba S."/>
            <person name="McCourt P."/>
            <person name="Mortimer J.C."/>
            <person name="Mutuku J.M."/>
            <person name="Nomura T."/>
            <person name="Sasaki-Sekimoto Y."/>
            <person name="Seto Y."/>
            <person name="Wang Y."/>
            <person name="Wakatake T."/>
            <person name="Sakakibara H."/>
            <person name="Demura T."/>
            <person name="Yamaguchi S."/>
            <person name="Yoneyama K."/>
            <person name="Manabe R.I."/>
            <person name="Nelson D.C."/>
            <person name="Schulman A.H."/>
            <person name="Timko M.P."/>
            <person name="dePamphilis C.W."/>
            <person name="Choi D."/>
            <person name="Shirasu K."/>
        </authorList>
    </citation>
    <scope>NUCLEOTIDE SEQUENCE [LARGE SCALE GENOMIC DNA]</scope>
    <source>
        <strain evidence="2">cv. UVA1</strain>
    </source>
</reference>
<dbReference type="PANTHER" id="PTHR12917:SF18">
    <property type="entry name" value="DNA DAMAGE-INDUCIBLE PROTEIN 1-LIKE"/>
    <property type="match status" value="1"/>
</dbReference>
<protein>
    <submittedName>
        <fullName evidence="1">DNA damage-inducible protein 1</fullName>
    </submittedName>
</protein>
<dbReference type="PANTHER" id="PTHR12917">
    <property type="entry name" value="ASPARTYL PROTEASE DDI-RELATED"/>
    <property type="match status" value="1"/>
</dbReference>
<evidence type="ECO:0000313" key="2">
    <source>
        <dbReference type="Proteomes" id="UP000325081"/>
    </source>
</evidence>
<comment type="caution">
    <text evidence="1">The sequence shown here is derived from an EMBL/GenBank/DDBJ whole genome shotgun (WGS) entry which is preliminary data.</text>
</comment>
<sequence>MRDCPKRLNAKANALVVQGTSKDTDEGTMGLNSMLLLNQVQKVPVACDGLMYTKVAIGNKDIMALVDCGATHSFVNEEYARKLCLAVEPHEGKMKTVNAQGEPIKGVAQVEMQVGPWKGLCALHIVPLDDFAMILGMDFMKKAKPILHRDQPLRIGPTSGDSHACNSGDLLCATLAVYQQTISDDATLDHRELLTLSSLLLHE</sequence>
<dbReference type="Gene3D" id="2.40.70.10">
    <property type="entry name" value="Acid Proteases"/>
    <property type="match status" value="1"/>
</dbReference>
<evidence type="ECO:0000313" key="1">
    <source>
        <dbReference type="EMBL" id="GER48824.1"/>
    </source>
</evidence>
<organism evidence="1 2">
    <name type="scientific">Striga asiatica</name>
    <name type="common">Asiatic witchweed</name>
    <name type="synonym">Buchnera asiatica</name>
    <dbReference type="NCBI Taxonomy" id="4170"/>
    <lineage>
        <taxon>Eukaryota</taxon>
        <taxon>Viridiplantae</taxon>
        <taxon>Streptophyta</taxon>
        <taxon>Embryophyta</taxon>
        <taxon>Tracheophyta</taxon>
        <taxon>Spermatophyta</taxon>
        <taxon>Magnoliopsida</taxon>
        <taxon>eudicotyledons</taxon>
        <taxon>Gunneridae</taxon>
        <taxon>Pentapetalae</taxon>
        <taxon>asterids</taxon>
        <taxon>lamiids</taxon>
        <taxon>Lamiales</taxon>
        <taxon>Orobanchaceae</taxon>
        <taxon>Buchnereae</taxon>
        <taxon>Striga</taxon>
    </lineage>
</organism>
<dbReference type="Proteomes" id="UP000325081">
    <property type="component" value="Unassembled WGS sequence"/>
</dbReference>
<keyword evidence="2" id="KW-1185">Reference proteome</keyword>
<dbReference type="EMBL" id="BKCP01008293">
    <property type="protein sequence ID" value="GER48824.1"/>
    <property type="molecule type" value="Genomic_DNA"/>
</dbReference>
<gene>
    <name evidence="1" type="ORF">STAS_26015</name>
</gene>
<name>A0A5A7QUC3_STRAF</name>